<protein>
    <recommendedName>
        <fullName evidence="3">Acyl carrier protein</fullName>
    </recommendedName>
</protein>
<name>A0ABV4R4V5_9ACTN</name>
<dbReference type="Gene3D" id="1.10.1200.10">
    <property type="entry name" value="ACP-like"/>
    <property type="match status" value="1"/>
</dbReference>
<reference evidence="1 2" key="1">
    <citation type="submission" date="2023-11" db="EMBL/GenBank/DDBJ databases">
        <title>Actinomadura monticuli sp. nov., isolated from volcanic ash.</title>
        <authorList>
            <person name="Lee S.D."/>
            <person name="Yang H."/>
            <person name="Kim I.S."/>
        </authorList>
    </citation>
    <scope>NUCLEOTIDE SEQUENCE [LARGE SCALE GENOMIC DNA]</scope>
    <source>
        <strain evidence="1 2">DSM 45346</strain>
    </source>
</reference>
<dbReference type="Proteomes" id="UP001569904">
    <property type="component" value="Unassembled WGS sequence"/>
</dbReference>
<dbReference type="SUPFAM" id="SSF47336">
    <property type="entry name" value="ACP-like"/>
    <property type="match status" value="1"/>
</dbReference>
<evidence type="ECO:0000313" key="1">
    <source>
        <dbReference type="EMBL" id="MFA1557434.1"/>
    </source>
</evidence>
<organism evidence="1 2">
    <name type="scientific">Actinomadura chokoriensis</name>
    <dbReference type="NCBI Taxonomy" id="454156"/>
    <lineage>
        <taxon>Bacteria</taxon>
        <taxon>Bacillati</taxon>
        <taxon>Actinomycetota</taxon>
        <taxon>Actinomycetes</taxon>
        <taxon>Streptosporangiales</taxon>
        <taxon>Thermomonosporaceae</taxon>
        <taxon>Actinomadura</taxon>
    </lineage>
</organism>
<dbReference type="EMBL" id="JAXCEH010000021">
    <property type="protein sequence ID" value="MFA1557434.1"/>
    <property type="molecule type" value="Genomic_DNA"/>
</dbReference>
<dbReference type="RefSeq" id="WP_371944180.1">
    <property type="nucleotide sequence ID" value="NZ_JAXCEH010000021.1"/>
</dbReference>
<gene>
    <name evidence="1" type="ORF">SM436_27455</name>
</gene>
<evidence type="ECO:0000313" key="2">
    <source>
        <dbReference type="Proteomes" id="UP001569904"/>
    </source>
</evidence>
<proteinExistence type="predicted"/>
<dbReference type="InterPro" id="IPR036736">
    <property type="entry name" value="ACP-like_sf"/>
</dbReference>
<sequence>MIDYENVLAGLTGFIEERVLGSSDGELDATTPLLEWGILTSMNMARMVTFILDEFHLYIPPDRIVGANFKNLDTITRLVLSLRDDPVAQA</sequence>
<evidence type="ECO:0008006" key="3">
    <source>
        <dbReference type="Google" id="ProtNLM"/>
    </source>
</evidence>
<comment type="caution">
    <text evidence="1">The sequence shown here is derived from an EMBL/GenBank/DDBJ whole genome shotgun (WGS) entry which is preliminary data.</text>
</comment>
<accession>A0ABV4R4V5</accession>
<keyword evidence="2" id="KW-1185">Reference proteome</keyword>